<evidence type="ECO:0000256" key="1">
    <source>
        <dbReference type="ARBA" id="ARBA00022801"/>
    </source>
</evidence>
<accession>A0A858ZZ61</accession>
<dbReference type="InterPro" id="IPR029069">
    <property type="entry name" value="HotDog_dom_sf"/>
</dbReference>
<dbReference type="Proteomes" id="UP000500755">
    <property type="component" value="Chromosome"/>
</dbReference>
<dbReference type="EMBL" id="CP051298">
    <property type="protein sequence ID" value="QKD46118.1"/>
    <property type="molecule type" value="Genomic_DNA"/>
</dbReference>
<gene>
    <name evidence="3" type="ORF">HF896_21985</name>
</gene>
<organism evidence="3 4">
    <name type="scientific">Alicycliphilus denitrificans</name>
    <dbReference type="NCBI Taxonomy" id="179636"/>
    <lineage>
        <taxon>Bacteria</taxon>
        <taxon>Pseudomonadati</taxon>
        <taxon>Pseudomonadota</taxon>
        <taxon>Betaproteobacteria</taxon>
        <taxon>Burkholderiales</taxon>
        <taxon>Comamonadaceae</taxon>
        <taxon>Alicycliphilus</taxon>
    </lineage>
</organism>
<evidence type="ECO:0000313" key="3">
    <source>
        <dbReference type="EMBL" id="QKD46118.1"/>
    </source>
</evidence>
<feature type="domain" description="Thioesterase" evidence="2">
    <location>
        <begin position="62"/>
        <end position="133"/>
    </location>
</feature>
<dbReference type="GO" id="GO:0016289">
    <property type="term" value="F:acyl-CoA hydrolase activity"/>
    <property type="evidence" value="ECO:0007669"/>
    <property type="project" value="UniProtKB-ARBA"/>
</dbReference>
<reference evidence="3 4" key="1">
    <citation type="submission" date="2020-05" db="EMBL/GenBank/DDBJ databases">
        <title>Complete genome sequence of Alicycliphilus denitrificans DP3.</title>
        <authorList>
            <person name="Chen X."/>
        </authorList>
    </citation>
    <scope>NUCLEOTIDE SEQUENCE [LARGE SCALE GENOMIC DNA]</scope>
    <source>
        <strain evidence="3 4">DP3</strain>
    </source>
</reference>
<proteinExistence type="predicted"/>
<dbReference type="Gene3D" id="3.10.129.10">
    <property type="entry name" value="Hotdog Thioesterase"/>
    <property type="match status" value="1"/>
</dbReference>
<dbReference type="InterPro" id="IPR003736">
    <property type="entry name" value="PAAI_dom"/>
</dbReference>
<dbReference type="Pfam" id="PF03061">
    <property type="entry name" value="4HBT"/>
    <property type="match status" value="1"/>
</dbReference>
<dbReference type="CDD" id="cd03443">
    <property type="entry name" value="PaaI_thioesterase"/>
    <property type="match status" value="1"/>
</dbReference>
<dbReference type="AlphaFoldDB" id="A0A858ZZ61"/>
<name>A0A858ZZ61_9BURK</name>
<evidence type="ECO:0000313" key="4">
    <source>
        <dbReference type="Proteomes" id="UP000500755"/>
    </source>
</evidence>
<evidence type="ECO:0000259" key="2">
    <source>
        <dbReference type="Pfam" id="PF03061"/>
    </source>
</evidence>
<dbReference type="NCBIfam" id="TIGR00369">
    <property type="entry name" value="unchar_dom_1"/>
    <property type="match status" value="1"/>
</dbReference>
<keyword evidence="1" id="KW-0378">Hydrolase</keyword>
<protein>
    <submittedName>
        <fullName evidence="3">PaaI family thioesterase</fullName>
    </submittedName>
</protein>
<dbReference type="InterPro" id="IPR006683">
    <property type="entry name" value="Thioestr_dom"/>
</dbReference>
<sequence length="154" mass="16754">MEGPGRFAMERCMPPEELVQQNWKRRDLPGFMGRAGPLWTRREGDAWAYAILADEAHLNPAGVVHGGALLTLLDHAISSVAWEACGRLPCMTLQLDTHFIGPVRAGQLAQARAQVVRRTGTLVFMQGDVSVDGRTALAAQALMKVVRTPRGDAP</sequence>
<dbReference type="SUPFAM" id="SSF54637">
    <property type="entry name" value="Thioesterase/thiol ester dehydrase-isomerase"/>
    <property type="match status" value="1"/>
</dbReference>